<dbReference type="EMBL" id="CZPT02001525">
    <property type="protein sequence ID" value="SCU70828.1"/>
    <property type="molecule type" value="Genomic_DNA"/>
</dbReference>
<comment type="caution">
    <text evidence="3">The sequence shown here is derived from an EMBL/GenBank/DDBJ whole genome shotgun (WGS) entry which is preliminary data.</text>
</comment>
<dbReference type="RefSeq" id="XP_067081587.1">
    <property type="nucleotide sequence ID" value="XM_067225486.1"/>
</dbReference>
<dbReference type="Pfam" id="PF01535">
    <property type="entry name" value="PPR"/>
    <property type="match status" value="1"/>
</dbReference>
<dbReference type="Proteomes" id="UP000195570">
    <property type="component" value="Unassembled WGS sequence"/>
</dbReference>
<protein>
    <submittedName>
        <fullName evidence="3">Mitochondrial edited mRNA stability factor 1 subunit, putative</fullName>
    </submittedName>
</protein>
<keyword evidence="2" id="KW-0175">Coiled coil</keyword>
<gene>
    <name evidence="3" type="ORF">TEOVI_000240300</name>
</gene>
<dbReference type="Gene3D" id="1.25.40.10">
    <property type="entry name" value="Tetratricopeptide repeat domain"/>
    <property type="match status" value="1"/>
</dbReference>
<accession>A0A1G4IFE1</accession>
<dbReference type="AlphaFoldDB" id="A0A1G4IFE1"/>
<reference evidence="3" key="1">
    <citation type="submission" date="2016-09" db="EMBL/GenBank/DDBJ databases">
        <authorList>
            <person name="Hebert L."/>
            <person name="Moumen B."/>
        </authorList>
    </citation>
    <scope>NUCLEOTIDE SEQUENCE [LARGE SCALE GENOMIC DNA]</scope>
    <source>
        <strain evidence="3">OVI</strain>
    </source>
</reference>
<dbReference type="InterPro" id="IPR002885">
    <property type="entry name" value="PPR_rpt"/>
</dbReference>
<proteinExistence type="predicted"/>
<evidence type="ECO:0000313" key="3">
    <source>
        <dbReference type="EMBL" id="SCU70828.1"/>
    </source>
</evidence>
<feature type="coiled-coil region" evidence="2">
    <location>
        <begin position="283"/>
        <end position="315"/>
    </location>
</feature>
<evidence type="ECO:0000256" key="1">
    <source>
        <dbReference type="ARBA" id="ARBA00022737"/>
    </source>
</evidence>
<dbReference type="PANTHER" id="PTHR47936:SF1">
    <property type="entry name" value="PENTATRICOPEPTIDE REPEAT-CONTAINING PROTEIN GUN1, CHLOROPLASTIC"/>
    <property type="match status" value="1"/>
</dbReference>
<keyword evidence="1" id="KW-0677">Repeat</keyword>
<dbReference type="VEuPathDB" id="TriTrypDB:TEOVI_000240300"/>
<dbReference type="NCBIfam" id="TIGR00756">
    <property type="entry name" value="PPR"/>
    <property type="match status" value="1"/>
</dbReference>
<keyword evidence="4" id="KW-1185">Reference proteome</keyword>
<dbReference type="InterPro" id="IPR011990">
    <property type="entry name" value="TPR-like_helical_dom_sf"/>
</dbReference>
<dbReference type="GeneID" id="92376343"/>
<name>A0A1G4IFE1_TRYEQ</name>
<dbReference type="PANTHER" id="PTHR47936">
    <property type="entry name" value="PPR_LONG DOMAIN-CONTAINING PROTEIN"/>
    <property type="match status" value="1"/>
</dbReference>
<organism evidence="3 4">
    <name type="scientific">Trypanosoma equiperdum</name>
    <dbReference type="NCBI Taxonomy" id="5694"/>
    <lineage>
        <taxon>Eukaryota</taxon>
        <taxon>Discoba</taxon>
        <taxon>Euglenozoa</taxon>
        <taxon>Kinetoplastea</taxon>
        <taxon>Metakinetoplastina</taxon>
        <taxon>Trypanosomatida</taxon>
        <taxon>Trypanosomatidae</taxon>
        <taxon>Trypanosoma</taxon>
    </lineage>
</organism>
<evidence type="ECO:0000256" key="2">
    <source>
        <dbReference type="SAM" id="Coils"/>
    </source>
</evidence>
<evidence type="ECO:0000313" key="4">
    <source>
        <dbReference type="Proteomes" id="UP000195570"/>
    </source>
</evidence>
<sequence>MTSSVTGPPSSFAAAAKVLFDSAKKVGAVKPLGTTSKLYAHQLKKIQSQSRKKGGSLGNVSYNVAEFLEAHRASQVKSSQGPIFHTRCVPLIDIPLKKTKQTGSGMQKTSSNEAPLLNLHKRQPHLAATPDMSKEAVPVGGVAGVGPQVPKLAPPKLDSVLLPKDGEAKRQPWVHHTDTHAADRTSATGGVFLAPERILHGVAPRATVVEEKPLFESPCVTEAKPLSFLDLKARQPMKEVVEVVDRPIKPSVTVPISSGGSSAASTRGGENARTETISVDVWELQRERELEQLRKDQEKAEKERLEARREEEHKTLGDEWVLSRTLATSRPLCVGAVNGALEKLYFSSDWETCFQLFKELVCAPTPPVPSVSKQAVCLMERHLRRVPGARRNELKVALSKELKERKLLDEATRFDLKHTYSEAFLQVYRSASSSVKDSLDLCTTAKAISTLVRSGSWLEAVEVFHRSQQRFSDKGGRLGLGLLAESRSLDGEARTALSEYTSKTLTAQGRFGKLHSIELVKLSKGGQKRHLLSQLIESGHVDEVIYAELLRTTKENVEDVLEEIGKRGLNVEDPAILAALCWRSFDVESPQVLFREIERQEAKIGIRPAHVLAAVAMARASKSEHTLRSTIQILKKKPNFRCKFVLRKLLPLLYERRMNSEIVELAEIYASNLPIAVALPQAVGFINSALIAQGKNPLSTHLASDLNLSGKAVVGDTGDATQLTIPRAPESAASTEAMFQCVKERDWLRALELLGAFSLHSAGDPDVGMRSVMYNCALNASMEKREIVMALYKQMIERGVQVNATTSNALLSCFIGSSEWEESIEFYKRTDSSLRDGGTYSIMLSLFGKNGMWREACEVFQDARVGLAKAPPAIFRLGINAAHSHNWEATLSIFGNFLKAHGIQNISDSVVDKVVRCLSQNNRTTELKKVEMEVSKMKGKNKGKKK</sequence>